<protein>
    <submittedName>
        <fullName evidence="4">Uncharacterized protein</fullName>
    </submittedName>
</protein>
<feature type="repeat" description="ANK" evidence="1">
    <location>
        <begin position="587"/>
        <end position="621"/>
    </location>
</feature>
<evidence type="ECO:0000313" key="4">
    <source>
        <dbReference type="EMBL" id="PNP57023.1"/>
    </source>
</evidence>
<dbReference type="Proteomes" id="UP000236290">
    <property type="component" value="Unassembled WGS sequence"/>
</dbReference>
<dbReference type="PANTHER" id="PTHR46082">
    <property type="entry name" value="ATP/GTP-BINDING PROTEIN-RELATED"/>
    <property type="match status" value="1"/>
</dbReference>
<proteinExistence type="predicted"/>
<evidence type="ECO:0000256" key="3">
    <source>
        <dbReference type="SAM" id="MobiDB-lite"/>
    </source>
</evidence>
<evidence type="ECO:0000313" key="5">
    <source>
        <dbReference type="Proteomes" id="UP000236290"/>
    </source>
</evidence>
<dbReference type="InterPro" id="IPR035994">
    <property type="entry name" value="Nucleoside_phosphorylase_sf"/>
</dbReference>
<dbReference type="PANTHER" id="PTHR46082:SF11">
    <property type="entry name" value="AAA+ ATPASE DOMAIN-CONTAINING PROTEIN-RELATED"/>
    <property type="match status" value="1"/>
</dbReference>
<dbReference type="OrthoDB" id="20872at2759"/>
<keyword evidence="2" id="KW-0175">Coiled coil</keyword>
<dbReference type="GO" id="GO:0009116">
    <property type="term" value="P:nucleoside metabolic process"/>
    <property type="evidence" value="ECO:0007669"/>
    <property type="project" value="InterPro"/>
</dbReference>
<evidence type="ECO:0000256" key="1">
    <source>
        <dbReference type="PROSITE-ProRule" id="PRU00023"/>
    </source>
</evidence>
<name>A0A2K0UGW5_TRIHA</name>
<gene>
    <name evidence="4" type="ORF">THARTR1_02865</name>
</gene>
<feature type="repeat" description="ANK" evidence="1">
    <location>
        <begin position="486"/>
        <end position="518"/>
    </location>
</feature>
<reference evidence="4 5" key="1">
    <citation type="submission" date="2017-02" db="EMBL/GenBank/DDBJ databases">
        <title>Genomes of Trichoderma spp. with biocontrol activity.</title>
        <authorList>
            <person name="Gardiner D."/>
            <person name="Kazan K."/>
            <person name="Vos C."/>
            <person name="Harvey P."/>
        </authorList>
    </citation>
    <scope>NUCLEOTIDE SEQUENCE [LARGE SCALE GENOMIC DNA]</scope>
    <source>
        <strain evidence="4 5">Tr1</strain>
    </source>
</reference>
<organism evidence="4 5">
    <name type="scientific">Trichoderma harzianum</name>
    <name type="common">Hypocrea lixii</name>
    <dbReference type="NCBI Taxonomy" id="5544"/>
    <lineage>
        <taxon>Eukaryota</taxon>
        <taxon>Fungi</taxon>
        <taxon>Dikarya</taxon>
        <taxon>Ascomycota</taxon>
        <taxon>Pezizomycotina</taxon>
        <taxon>Sordariomycetes</taxon>
        <taxon>Hypocreomycetidae</taxon>
        <taxon>Hypocreales</taxon>
        <taxon>Hypocreaceae</taxon>
        <taxon>Trichoderma</taxon>
    </lineage>
</organism>
<dbReference type="Gene3D" id="1.25.40.20">
    <property type="entry name" value="Ankyrin repeat-containing domain"/>
    <property type="match status" value="1"/>
</dbReference>
<dbReference type="PROSITE" id="PS50088">
    <property type="entry name" value="ANK_REPEAT"/>
    <property type="match status" value="5"/>
</dbReference>
<feature type="compositionally biased region" description="Basic and acidic residues" evidence="3">
    <location>
        <begin position="307"/>
        <end position="317"/>
    </location>
</feature>
<comment type="caution">
    <text evidence="4">The sequence shown here is derived from an EMBL/GenBank/DDBJ whole genome shotgun (WGS) entry which is preliminary data.</text>
</comment>
<dbReference type="AlphaFoldDB" id="A0A2K0UGW5"/>
<dbReference type="PRINTS" id="PR01415">
    <property type="entry name" value="ANKYRIN"/>
</dbReference>
<dbReference type="Pfam" id="PF12796">
    <property type="entry name" value="Ank_2"/>
    <property type="match status" value="2"/>
</dbReference>
<dbReference type="EMBL" id="MTYI01000037">
    <property type="protein sequence ID" value="PNP57023.1"/>
    <property type="molecule type" value="Genomic_DNA"/>
</dbReference>
<accession>A0A2K0UGW5</accession>
<feature type="compositionally biased region" description="Basic and acidic residues" evidence="3">
    <location>
        <begin position="461"/>
        <end position="473"/>
    </location>
</feature>
<feature type="region of interest" description="Disordered" evidence="3">
    <location>
        <begin position="303"/>
        <end position="331"/>
    </location>
</feature>
<dbReference type="InterPro" id="IPR036770">
    <property type="entry name" value="Ankyrin_rpt-contain_sf"/>
</dbReference>
<dbReference type="InterPro" id="IPR002110">
    <property type="entry name" value="Ankyrin_rpt"/>
</dbReference>
<dbReference type="PROSITE" id="PS50297">
    <property type="entry name" value="ANK_REP_REGION"/>
    <property type="match status" value="5"/>
</dbReference>
<sequence>MLDEIHPPLQKPANDPNNYTLGSIYHINEVTKAKVEYNIVIACLLKKGEMATNSTSSVATNMVITFPRIKFGLMVGIGGGVPARVRVGDVVVGTPEGPFPGVVQWDIGKSEEEVTFELTGALNKPPDSLLKALAKMESRHEMDETEMPKYLDALKESWPKVASKYLQSDSLEDVLFKSNDDHPYGDIDEGDEEEEENCRFYDEAMSVRRKLPLTEGLVHYGMIASGNQVIKDAAFRNKLIQDLDGYILCFETEAAGLPSEFPCVVIRGICDYANLRKNDAWQRYAAARAAALAKELLRYVSPEDVEREPPAKDKLQDVTDGNMAQPDSGPQRDLMDAIERKDDQILQLEKQLESNYKNYENIIYHKDGILEWQAKEILELCSKEQTERGLMDAVERQDCQLLELEKQLESNYKNYEDNIRQKDGILEWQAKEILELRSKEQTERQAKEQAERYIKGQAEQHVQEKAERRAKEKAARKRARAQLKYGPYTPLHGAARSGRIDEVKSLLSQGANIGARAEFGRTPLFDAVWSRQADVAKLLISRGVDTESMCPEANGGTLLHLTAYGGKGDMVELLLDQGANIEAKDDDGNTPLISAIRIGNGNAGVVKLLLDRGADVDVEDEYGNTPLQLATRQGYRDVVKLLLD</sequence>
<keyword evidence="1" id="KW-0040">ANK repeat</keyword>
<dbReference type="Gene3D" id="3.40.50.1580">
    <property type="entry name" value="Nucleoside phosphorylase domain"/>
    <property type="match status" value="1"/>
</dbReference>
<feature type="repeat" description="ANK" evidence="1">
    <location>
        <begin position="519"/>
        <end position="551"/>
    </location>
</feature>
<dbReference type="SUPFAM" id="SSF48403">
    <property type="entry name" value="Ankyrin repeat"/>
    <property type="match status" value="1"/>
</dbReference>
<feature type="repeat" description="ANK" evidence="1">
    <location>
        <begin position="622"/>
        <end position="644"/>
    </location>
</feature>
<dbReference type="InterPro" id="IPR053137">
    <property type="entry name" value="NLR-like"/>
</dbReference>
<feature type="region of interest" description="Disordered" evidence="3">
    <location>
        <begin position="455"/>
        <end position="475"/>
    </location>
</feature>
<dbReference type="SMART" id="SM00248">
    <property type="entry name" value="ANK"/>
    <property type="match status" value="5"/>
</dbReference>
<dbReference type="SUPFAM" id="SSF53167">
    <property type="entry name" value="Purine and uridine phosphorylases"/>
    <property type="match status" value="1"/>
</dbReference>
<dbReference type="GO" id="GO:0003824">
    <property type="term" value="F:catalytic activity"/>
    <property type="evidence" value="ECO:0007669"/>
    <property type="project" value="InterPro"/>
</dbReference>
<feature type="repeat" description="ANK" evidence="1">
    <location>
        <begin position="554"/>
        <end position="586"/>
    </location>
</feature>
<evidence type="ECO:0000256" key="2">
    <source>
        <dbReference type="SAM" id="Coils"/>
    </source>
</evidence>
<feature type="coiled-coil region" evidence="2">
    <location>
        <begin position="331"/>
        <end position="358"/>
    </location>
</feature>